<dbReference type="RefSeq" id="WP_076812563.1">
    <property type="nucleotide sequence ID" value="NZ_MOMC01000003.1"/>
</dbReference>
<gene>
    <name evidence="2" type="ORF">BL253_01080</name>
</gene>
<accession>A0A1V2IMK7</accession>
<name>A0A1V2IMK7_9ACTN</name>
<sequence length="119" mass="12422">MTITGETTGPNHHPGDGGAFVRLRAAVTRADVDAVLAEVPAGAWSGQRVSRCRCGVSLAAACRGCGQLVSATAMVDVDAAEFTPRCCRAWDREVTAGEQGSDQAPTEEETRSDDEGDRA</sequence>
<dbReference type="STRING" id="1834516.BL253_01080"/>
<feature type="compositionally biased region" description="Acidic residues" evidence="1">
    <location>
        <begin position="105"/>
        <end position="119"/>
    </location>
</feature>
<keyword evidence="3" id="KW-1185">Reference proteome</keyword>
<evidence type="ECO:0000313" key="2">
    <source>
        <dbReference type="EMBL" id="ONH33641.1"/>
    </source>
</evidence>
<comment type="caution">
    <text evidence="2">The sequence shown here is derived from an EMBL/GenBank/DDBJ whole genome shotgun (WGS) entry which is preliminary data.</text>
</comment>
<feature type="region of interest" description="Disordered" evidence="1">
    <location>
        <begin position="94"/>
        <end position="119"/>
    </location>
</feature>
<organism evidence="2 3">
    <name type="scientific">Pseudofrankia asymbiotica</name>
    <dbReference type="NCBI Taxonomy" id="1834516"/>
    <lineage>
        <taxon>Bacteria</taxon>
        <taxon>Bacillati</taxon>
        <taxon>Actinomycetota</taxon>
        <taxon>Actinomycetes</taxon>
        <taxon>Frankiales</taxon>
        <taxon>Frankiaceae</taxon>
        <taxon>Pseudofrankia</taxon>
    </lineage>
</organism>
<proteinExistence type="predicted"/>
<dbReference type="Proteomes" id="UP000188929">
    <property type="component" value="Unassembled WGS sequence"/>
</dbReference>
<evidence type="ECO:0000313" key="3">
    <source>
        <dbReference type="Proteomes" id="UP000188929"/>
    </source>
</evidence>
<dbReference type="EMBL" id="MOMC01000003">
    <property type="protein sequence ID" value="ONH33641.1"/>
    <property type="molecule type" value="Genomic_DNA"/>
</dbReference>
<protein>
    <submittedName>
        <fullName evidence="2">Uncharacterized protein</fullName>
    </submittedName>
</protein>
<reference evidence="3" key="1">
    <citation type="submission" date="2016-10" db="EMBL/GenBank/DDBJ databases">
        <title>Frankia sp. NRRL B-16386 Genome sequencing.</title>
        <authorList>
            <person name="Ghodhbane-Gtari F."/>
            <person name="Swanson E."/>
            <person name="Gueddou A."/>
            <person name="Hezbri K."/>
            <person name="Ktari K."/>
            <person name="Nouioui I."/>
            <person name="Morris K."/>
            <person name="Simpson S."/>
            <person name="Abebe-Akele F."/>
            <person name="Thomas K."/>
            <person name="Gtari M."/>
            <person name="Tisa L.S."/>
        </authorList>
    </citation>
    <scope>NUCLEOTIDE SEQUENCE [LARGE SCALE GENOMIC DNA]</scope>
    <source>
        <strain evidence="3">NRRL B-16386</strain>
    </source>
</reference>
<dbReference type="AlphaFoldDB" id="A0A1V2IMK7"/>
<evidence type="ECO:0000256" key="1">
    <source>
        <dbReference type="SAM" id="MobiDB-lite"/>
    </source>
</evidence>